<proteinExistence type="predicted"/>
<name>A0A6G1LQA2_9PEZI</name>
<dbReference type="EMBL" id="ML995808">
    <property type="protein sequence ID" value="KAF2774334.1"/>
    <property type="molecule type" value="Genomic_DNA"/>
</dbReference>
<gene>
    <name evidence="1" type="ORF">EJ03DRAFT_356750</name>
</gene>
<reference evidence="1" key="1">
    <citation type="journal article" date="2020" name="Stud. Mycol.">
        <title>101 Dothideomycetes genomes: a test case for predicting lifestyles and emergence of pathogens.</title>
        <authorList>
            <person name="Haridas S."/>
            <person name="Albert R."/>
            <person name="Binder M."/>
            <person name="Bloem J."/>
            <person name="Labutti K."/>
            <person name="Salamov A."/>
            <person name="Andreopoulos B."/>
            <person name="Baker S."/>
            <person name="Barry K."/>
            <person name="Bills G."/>
            <person name="Bluhm B."/>
            <person name="Cannon C."/>
            <person name="Castanera R."/>
            <person name="Culley D."/>
            <person name="Daum C."/>
            <person name="Ezra D."/>
            <person name="Gonzalez J."/>
            <person name="Henrissat B."/>
            <person name="Kuo A."/>
            <person name="Liang C."/>
            <person name="Lipzen A."/>
            <person name="Lutzoni F."/>
            <person name="Magnuson J."/>
            <person name="Mondo S."/>
            <person name="Nolan M."/>
            <person name="Ohm R."/>
            <person name="Pangilinan J."/>
            <person name="Park H.-J."/>
            <person name="Ramirez L."/>
            <person name="Alfaro M."/>
            <person name="Sun H."/>
            <person name="Tritt A."/>
            <person name="Yoshinaga Y."/>
            <person name="Zwiers L.-H."/>
            <person name="Turgeon B."/>
            <person name="Goodwin S."/>
            <person name="Spatafora J."/>
            <person name="Crous P."/>
            <person name="Grigoriev I."/>
        </authorList>
    </citation>
    <scope>NUCLEOTIDE SEQUENCE</scope>
    <source>
        <strain evidence="1">CBS 116005</strain>
    </source>
</reference>
<organism evidence="1 2">
    <name type="scientific">Teratosphaeria nubilosa</name>
    <dbReference type="NCBI Taxonomy" id="161662"/>
    <lineage>
        <taxon>Eukaryota</taxon>
        <taxon>Fungi</taxon>
        <taxon>Dikarya</taxon>
        <taxon>Ascomycota</taxon>
        <taxon>Pezizomycotina</taxon>
        <taxon>Dothideomycetes</taxon>
        <taxon>Dothideomycetidae</taxon>
        <taxon>Mycosphaerellales</taxon>
        <taxon>Teratosphaeriaceae</taxon>
        <taxon>Teratosphaeria</taxon>
    </lineage>
</organism>
<protein>
    <submittedName>
        <fullName evidence="1">Uncharacterized protein</fullName>
    </submittedName>
</protein>
<evidence type="ECO:0000313" key="2">
    <source>
        <dbReference type="Proteomes" id="UP000799436"/>
    </source>
</evidence>
<evidence type="ECO:0000313" key="1">
    <source>
        <dbReference type="EMBL" id="KAF2774334.1"/>
    </source>
</evidence>
<keyword evidence="2" id="KW-1185">Reference proteome</keyword>
<accession>A0A6G1LQA2</accession>
<dbReference type="AlphaFoldDB" id="A0A6G1LQA2"/>
<dbReference type="Proteomes" id="UP000799436">
    <property type="component" value="Unassembled WGS sequence"/>
</dbReference>
<sequence>MAGKALSLLTGLSARTKPSLISMIGHLDAKRQNTVGFMLGYPVLHARVKRLADAAVGHGPPGTTGGDRIGNVNFKHITQALARECSLQTATTTTRSHLTRAN</sequence>